<organism evidence="2">
    <name type="scientific">Oryza barthii</name>
    <dbReference type="NCBI Taxonomy" id="65489"/>
    <lineage>
        <taxon>Eukaryota</taxon>
        <taxon>Viridiplantae</taxon>
        <taxon>Streptophyta</taxon>
        <taxon>Embryophyta</taxon>
        <taxon>Tracheophyta</taxon>
        <taxon>Spermatophyta</taxon>
        <taxon>Magnoliopsida</taxon>
        <taxon>Liliopsida</taxon>
        <taxon>Poales</taxon>
        <taxon>Poaceae</taxon>
        <taxon>BOP clade</taxon>
        <taxon>Oryzoideae</taxon>
        <taxon>Oryzeae</taxon>
        <taxon>Oryzinae</taxon>
        <taxon>Oryza</taxon>
    </lineage>
</organism>
<dbReference type="PaxDb" id="65489-OBART11G19670.2"/>
<feature type="region of interest" description="Disordered" evidence="1">
    <location>
        <begin position="1"/>
        <end position="23"/>
    </location>
</feature>
<keyword evidence="3" id="KW-1185">Reference proteome</keyword>
<reference evidence="2" key="1">
    <citation type="journal article" date="2009" name="Rice">
        <title>De Novo Next Generation Sequencing of Plant Genomes.</title>
        <authorList>
            <person name="Rounsley S."/>
            <person name="Marri P.R."/>
            <person name="Yu Y."/>
            <person name="He R."/>
            <person name="Sisneros N."/>
            <person name="Goicoechea J.L."/>
            <person name="Lee S.J."/>
            <person name="Angelova A."/>
            <person name="Kudrna D."/>
            <person name="Luo M."/>
            <person name="Affourtit J."/>
            <person name="Desany B."/>
            <person name="Knight J."/>
            <person name="Niazi F."/>
            <person name="Egholm M."/>
            <person name="Wing R.A."/>
        </authorList>
    </citation>
    <scope>NUCLEOTIDE SEQUENCE [LARGE SCALE GENOMIC DNA]</scope>
    <source>
        <strain evidence="2">cv. IRGC 105608</strain>
    </source>
</reference>
<name>A0A0D3HNY2_9ORYZ</name>
<dbReference type="AlphaFoldDB" id="A0A0D3HNY2"/>
<dbReference type="Gramene" id="OBART11G19670.2">
    <property type="protein sequence ID" value="OBART11G19670.2"/>
    <property type="gene ID" value="OBART11G19670"/>
</dbReference>
<dbReference type="EnsemblPlants" id="OBART11G19670.2">
    <property type="protein sequence ID" value="OBART11G19670.2"/>
    <property type="gene ID" value="OBART11G19670"/>
</dbReference>
<evidence type="ECO:0000313" key="3">
    <source>
        <dbReference type="Proteomes" id="UP000026960"/>
    </source>
</evidence>
<sequence>MGPPDLPSMNPRQIDQAPPPPLQKGLLYRDMHWWKLKLNVSAQLRIPARPMNWKRYSIFYQLEGSDLHQCHQILTCPVSFHIPDSQQKDRSL</sequence>
<proteinExistence type="predicted"/>
<reference evidence="2" key="2">
    <citation type="submission" date="2015-03" db="UniProtKB">
        <authorList>
            <consortium name="EnsemblPlants"/>
        </authorList>
    </citation>
    <scope>IDENTIFICATION</scope>
</reference>
<accession>A0A0D3HNY2</accession>
<evidence type="ECO:0000313" key="2">
    <source>
        <dbReference type="EnsemblPlants" id="OBART11G19670.2"/>
    </source>
</evidence>
<dbReference type="Proteomes" id="UP000026960">
    <property type="component" value="Chromosome 11"/>
</dbReference>
<dbReference type="HOGENOM" id="CLU_2444320_0_0_1"/>
<evidence type="ECO:0000256" key="1">
    <source>
        <dbReference type="SAM" id="MobiDB-lite"/>
    </source>
</evidence>
<protein>
    <submittedName>
        <fullName evidence="2">Uncharacterized protein</fullName>
    </submittedName>
</protein>